<feature type="compositionally biased region" description="Low complexity" evidence="1">
    <location>
        <begin position="71"/>
        <end position="93"/>
    </location>
</feature>
<feature type="region of interest" description="Disordered" evidence="1">
    <location>
        <begin position="56"/>
        <end position="99"/>
    </location>
</feature>
<protein>
    <submittedName>
        <fullName evidence="4">DUF4142 domain-containing protein</fullName>
    </submittedName>
</protein>
<dbReference type="InterPro" id="IPR025419">
    <property type="entry name" value="DUF4142"/>
</dbReference>
<proteinExistence type="predicted"/>
<dbReference type="PANTHER" id="PTHR38593:SF1">
    <property type="entry name" value="BLR2558 PROTEIN"/>
    <property type="match status" value="1"/>
</dbReference>
<dbReference type="Gene3D" id="1.20.1260.10">
    <property type="match status" value="1"/>
</dbReference>
<accession>A0A8B6X9E6</accession>
<dbReference type="Proteomes" id="UP000675920">
    <property type="component" value="Unplaced"/>
</dbReference>
<feature type="region of interest" description="Disordered" evidence="1">
    <location>
        <begin position="1"/>
        <end position="31"/>
    </location>
</feature>
<organism evidence="3 4">
    <name type="scientific">Derxia gummosa DSM 723</name>
    <dbReference type="NCBI Taxonomy" id="1121388"/>
    <lineage>
        <taxon>Bacteria</taxon>
        <taxon>Pseudomonadati</taxon>
        <taxon>Pseudomonadota</taxon>
        <taxon>Betaproteobacteria</taxon>
        <taxon>Burkholderiales</taxon>
        <taxon>Alcaligenaceae</taxon>
        <taxon>Derxia</taxon>
    </lineage>
</organism>
<dbReference type="AlphaFoldDB" id="A0A8B6X9E6"/>
<evidence type="ECO:0000313" key="4">
    <source>
        <dbReference type="RefSeq" id="WP_051379033.1"/>
    </source>
</evidence>
<feature type="domain" description="DUF4142" evidence="2">
    <location>
        <begin position="103"/>
        <end position="237"/>
    </location>
</feature>
<dbReference type="Pfam" id="PF13628">
    <property type="entry name" value="DUF4142"/>
    <property type="match status" value="1"/>
</dbReference>
<dbReference type="InterPro" id="IPR012347">
    <property type="entry name" value="Ferritin-like"/>
</dbReference>
<evidence type="ECO:0000259" key="2">
    <source>
        <dbReference type="Pfam" id="PF13628"/>
    </source>
</evidence>
<dbReference type="RefSeq" id="WP_051379033.1">
    <property type="nucleotide sequence ID" value="NZ_KI519499.1"/>
</dbReference>
<evidence type="ECO:0000256" key="1">
    <source>
        <dbReference type="SAM" id="MobiDB-lite"/>
    </source>
</evidence>
<keyword evidence="3" id="KW-1185">Reference proteome</keyword>
<feature type="compositionally biased region" description="Basic and acidic residues" evidence="1">
    <location>
        <begin position="16"/>
        <end position="31"/>
    </location>
</feature>
<dbReference type="OrthoDB" id="118677at2"/>
<dbReference type="PANTHER" id="PTHR38593">
    <property type="entry name" value="BLR2558 PROTEIN"/>
    <property type="match status" value="1"/>
</dbReference>
<evidence type="ECO:0000313" key="3">
    <source>
        <dbReference type="Proteomes" id="UP000675920"/>
    </source>
</evidence>
<sequence>MPATSSTHPAGTGIDGARRADGRGDHAARAARADGPRLTLAGLALMVAIGVTLPGTARPQGMGGETRPGNAPTTQQTPATPTAPTAQPSATSTRESTAKLSRADRKFIEEAAAGGLAEVQLGGIAVKNAGHDSVRQFGQRMVDDHGKANTELKTLASAKGVQLPTETSGKMQREAKKLQGLSGNKFDREYMDSMTDDHEKDIKLFRKAADGADDADVKAFAAKTLPILEEHHRMAEETERMVKK</sequence>
<name>A0A8B6X9E6_9BURK</name>
<reference evidence="4" key="1">
    <citation type="submission" date="2025-08" db="UniProtKB">
        <authorList>
            <consortium name="RefSeq"/>
        </authorList>
    </citation>
    <scope>IDENTIFICATION</scope>
</reference>